<evidence type="ECO:0008006" key="3">
    <source>
        <dbReference type="Google" id="ProtNLM"/>
    </source>
</evidence>
<dbReference type="Proteomes" id="UP000233534">
    <property type="component" value="Chromosome"/>
</dbReference>
<reference evidence="1 2" key="1">
    <citation type="submission" date="2017-12" db="EMBL/GenBank/DDBJ databases">
        <title>Complete genome sequence of Herbivorax saccincola GGR1, a novel Cellulosome-producing hydrolytic bacterium in a thermophilic biogas plant, established by Illumina and Nanopore MinION sequencing.</title>
        <authorList>
            <person name="Pechtl A."/>
            <person name="Ruckert C."/>
            <person name="Koeck D.E."/>
            <person name="Maus I."/>
            <person name="Winkler A."/>
            <person name="Kalinowski J."/>
            <person name="Puhler A."/>
            <person name="Schwarz W.W."/>
            <person name="Zverlov V.V."/>
            <person name="Schluter A."/>
            <person name="Liebl W."/>
        </authorList>
    </citation>
    <scope>NUCLEOTIDE SEQUENCE [LARGE SCALE GENOMIC DNA]</scope>
    <source>
        <strain evidence="2">SR1</strain>
    </source>
</reference>
<dbReference type="AlphaFoldDB" id="A0A2K9EFZ0"/>
<protein>
    <recommendedName>
        <fullName evidence="3">DUF2935 domain-containing protein</fullName>
    </recommendedName>
</protein>
<dbReference type="Pfam" id="PF11155">
    <property type="entry name" value="DUF2935"/>
    <property type="match status" value="1"/>
</dbReference>
<organism evidence="1 2">
    <name type="scientific">Acetivibrio saccincola</name>
    <dbReference type="NCBI Taxonomy" id="1677857"/>
    <lineage>
        <taxon>Bacteria</taxon>
        <taxon>Bacillati</taxon>
        <taxon>Bacillota</taxon>
        <taxon>Clostridia</taxon>
        <taxon>Eubacteriales</taxon>
        <taxon>Oscillospiraceae</taxon>
        <taxon>Acetivibrio</taxon>
    </lineage>
</organism>
<dbReference type="SUPFAM" id="SSF158430">
    <property type="entry name" value="Bacillus cereus metalloprotein-like"/>
    <property type="match status" value="1"/>
</dbReference>
<dbReference type="EMBL" id="CP025197">
    <property type="protein sequence ID" value="AUG58135.1"/>
    <property type="molecule type" value="Genomic_DNA"/>
</dbReference>
<proteinExistence type="predicted"/>
<dbReference type="InterPro" id="IPR021328">
    <property type="entry name" value="CotB-like"/>
</dbReference>
<dbReference type="RefSeq" id="WP_101302322.1">
    <property type="nucleotide sequence ID" value="NZ_CP025197.1"/>
</dbReference>
<evidence type="ECO:0000313" key="1">
    <source>
        <dbReference type="EMBL" id="AUG58135.1"/>
    </source>
</evidence>
<sequence length="141" mass="16538">MRYFYGDKTPLRILDEIELWKRQESEHTIVIRQIVPNLERDFEEKLKNWELNLSKTAATAVRYIEEVIRCKGMISPVLYQSIRKFTIFALNQSLSFVVFLNLLVAESEAVRCNEIAVAVINHIRRESEYFIGIAKASLHCF</sequence>
<name>A0A2K9EFZ0_9FIRM</name>
<dbReference type="Gene3D" id="1.20.1260.120">
    <property type="entry name" value="Protein of unknown function DUF2935"/>
    <property type="match status" value="1"/>
</dbReference>
<dbReference type="KEGG" id="hsc:HVS_11205"/>
<accession>A0A2K9EFZ0</accession>
<gene>
    <name evidence="1" type="ORF">HVS_11205</name>
</gene>
<evidence type="ECO:0000313" key="2">
    <source>
        <dbReference type="Proteomes" id="UP000233534"/>
    </source>
</evidence>
<keyword evidence="2" id="KW-1185">Reference proteome</keyword>